<dbReference type="Gene3D" id="3.40.50.10470">
    <property type="entry name" value="Translation initiation factor eif-2b, domain 2"/>
    <property type="match status" value="1"/>
</dbReference>
<proteinExistence type="inferred from homology"/>
<keyword evidence="2" id="KW-0648">Protein biosynthesis</keyword>
<comment type="caution">
    <text evidence="2">The sequence shown here is derived from an EMBL/GenBank/DDBJ whole genome shotgun (WGS) entry which is preliminary data.</text>
</comment>
<dbReference type="PANTHER" id="PTHR43475:SF3">
    <property type="entry name" value="TRANSLATION INITIATION FACTOR EIF-2B SUBUNIT FAMILY PROTEIN (AFU_ORTHOLOGUE AFUA_2G14290)"/>
    <property type="match status" value="1"/>
</dbReference>
<protein>
    <submittedName>
        <fullName evidence="2">Initiation factor 2B</fullName>
    </submittedName>
</protein>
<dbReference type="SUPFAM" id="SSF100950">
    <property type="entry name" value="NagB/RpiA/CoA transferase-like"/>
    <property type="match status" value="1"/>
</dbReference>
<dbReference type="Pfam" id="PF01008">
    <property type="entry name" value="IF-2B"/>
    <property type="match status" value="1"/>
</dbReference>
<dbReference type="EMBL" id="JAUMIS010000001">
    <property type="protein sequence ID" value="MDO3721437.1"/>
    <property type="molecule type" value="Genomic_DNA"/>
</dbReference>
<dbReference type="GO" id="GO:0003743">
    <property type="term" value="F:translation initiation factor activity"/>
    <property type="evidence" value="ECO:0007669"/>
    <property type="project" value="UniProtKB-KW"/>
</dbReference>
<gene>
    <name evidence="2" type="ORF">QVZ43_06850</name>
</gene>
<name>A0ABT8VZL0_9GAMM</name>
<evidence type="ECO:0000313" key="2">
    <source>
        <dbReference type="EMBL" id="MDO3721437.1"/>
    </source>
</evidence>
<organism evidence="2 3">
    <name type="scientific">Marinobacter suaedae</name>
    <dbReference type="NCBI Taxonomy" id="3057675"/>
    <lineage>
        <taxon>Bacteria</taxon>
        <taxon>Pseudomonadati</taxon>
        <taxon>Pseudomonadota</taxon>
        <taxon>Gammaproteobacteria</taxon>
        <taxon>Pseudomonadales</taxon>
        <taxon>Marinobacteraceae</taxon>
        <taxon>Marinobacter</taxon>
    </lineage>
</organism>
<evidence type="ECO:0000313" key="3">
    <source>
        <dbReference type="Proteomes" id="UP001168640"/>
    </source>
</evidence>
<dbReference type="Proteomes" id="UP001168640">
    <property type="component" value="Unassembled WGS sequence"/>
</dbReference>
<comment type="similarity">
    <text evidence="1">Belongs to the eIF-2B alpha/beta/delta subunits family.</text>
</comment>
<sequence>MNRPRHYPNELIDTLRSDQTSGASQLAMKGLEGLGRWLERNNVSARELETALDDLQNARPSMVPMANAITRCRSRFGLWPDAGNVSAHAASVVTRVLSELAEATEQVARHGADLVPAEATVLTHSRSSQVLALFRQLVACQRPFSVICTQSSPGNEGFTLAKELDQLGVEVTLITDAQLGLFVPEASLAVVGCDTWLADHHFVNKSGTYLLTLAARDVGIPCWVLADTFKDSPDTRESVTLEELSPDEIRGPKGEHIRVRNVYFETVPERLITGRVSEQGVSWFPAGLAR</sequence>
<accession>A0ABT8VZL0</accession>
<dbReference type="Gene3D" id="1.20.120.420">
    <property type="entry name" value="translation initiation factor eif-2b, domain 1"/>
    <property type="match status" value="1"/>
</dbReference>
<reference evidence="2" key="1">
    <citation type="submission" date="2023-07" db="EMBL/GenBank/DDBJ databases">
        <title>Marinobacter sp. chi1 genome sequencing and assembly.</title>
        <authorList>
            <person name="Park S."/>
        </authorList>
    </citation>
    <scope>NUCLEOTIDE SEQUENCE</scope>
    <source>
        <strain evidence="2">Chi1</strain>
    </source>
</reference>
<keyword evidence="2" id="KW-0396">Initiation factor</keyword>
<evidence type="ECO:0000256" key="1">
    <source>
        <dbReference type="RuleBase" id="RU003814"/>
    </source>
</evidence>
<dbReference type="InterPro" id="IPR027363">
    <property type="entry name" value="M1Pi_N"/>
</dbReference>
<keyword evidence="3" id="KW-1185">Reference proteome</keyword>
<dbReference type="RefSeq" id="WP_302909338.1">
    <property type="nucleotide sequence ID" value="NZ_JAUMIS010000001.1"/>
</dbReference>
<dbReference type="InterPro" id="IPR042529">
    <property type="entry name" value="IF_2B-like_C"/>
</dbReference>
<dbReference type="PANTHER" id="PTHR43475">
    <property type="entry name" value="METHYLTHIORIBOSE-1-PHOSPHATE ISOMERASE"/>
    <property type="match status" value="1"/>
</dbReference>
<dbReference type="InterPro" id="IPR000649">
    <property type="entry name" value="IF-2B-related"/>
</dbReference>
<dbReference type="InterPro" id="IPR037171">
    <property type="entry name" value="NagB/RpiA_transferase-like"/>
</dbReference>